<evidence type="ECO:0000256" key="1">
    <source>
        <dbReference type="SAM" id="MobiDB-lite"/>
    </source>
</evidence>
<dbReference type="AlphaFoldDB" id="A0A2W5NP12"/>
<sequence length="233" mass="26487">MVEHLQALANTMRQHRMVDVKLSYDMPVCNADGCDRLTRSRNAGWCEKHYYQMRRNGHLGPKLLPVPRETLDHVGGYKLLYAPRHPISTSCQRTRVYQHRAVYYEHHGDGPFPCAHCGTEVSWSTMHVDHLDDDPTNNAIENLAAACPGCNQRRGVHKMVRTMRTTRSLQLTWRGETKSVCDWADEIGLSHTALKNRIKAGWPLDRAMTEPRGRFGPKGSNPPRRSAEAPGRP</sequence>
<evidence type="ECO:0000313" key="3">
    <source>
        <dbReference type="EMBL" id="PZQ55272.1"/>
    </source>
</evidence>
<dbReference type="Gene3D" id="1.10.30.50">
    <property type="match status" value="1"/>
</dbReference>
<proteinExistence type="predicted"/>
<dbReference type="EMBL" id="QFPX01000006">
    <property type="protein sequence ID" value="PZQ55272.1"/>
    <property type="molecule type" value="Genomic_DNA"/>
</dbReference>
<feature type="domain" description="HNH nuclease" evidence="2">
    <location>
        <begin position="97"/>
        <end position="145"/>
    </location>
</feature>
<dbReference type="Proteomes" id="UP000249082">
    <property type="component" value="Unassembled WGS sequence"/>
</dbReference>
<reference evidence="3 4" key="1">
    <citation type="submission" date="2017-08" db="EMBL/GenBank/DDBJ databases">
        <title>Infants hospitalized years apart are colonized by the same room-sourced microbial strains.</title>
        <authorList>
            <person name="Brooks B."/>
            <person name="Olm M.R."/>
            <person name="Firek B.A."/>
            <person name="Baker R."/>
            <person name="Thomas B.C."/>
            <person name="Morowitz M.J."/>
            <person name="Banfield J.F."/>
        </authorList>
    </citation>
    <scope>NUCLEOTIDE SEQUENCE [LARGE SCALE GENOMIC DNA]</scope>
    <source>
        <strain evidence="3">S2_005_002_R2_33</strain>
    </source>
</reference>
<dbReference type="InterPro" id="IPR044925">
    <property type="entry name" value="His-Me_finger_sf"/>
</dbReference>
<comment type="caution">
    <text evidence="3">The sequence shown here is derived from an EMBL/GenBank/DDBJ whole genome shotgun (WGS) entry which is preliminary data.</text>
</comment>
<dbReference type="CDD" id="cd00085">
    <property type="entry name" value="HNHc"/>
    <property type="match status" value="1"/>
</dbReference>
<dbReference type="Pfam" id="PF13392">
    <property type="entry name" value="HNH_3"/>
    <property type="match status" value="1"/>
</dbReference>
<dbReference type="SUPFAM" id="SSF54060">
    <property type="entry name" value="His-Me finger endonucleases"/>
    <property type="match status" value="1"/>
</dbReference>
<organism evidence="3 4">
    <name type="scientific">Novosphingobium pentaromativorans</name>
    <dbReference type="NCBI Taxonomy" id="205844"/>
    <lineage>
        <taxon>Bacteria</taxon>
        <taxon>Pseudomonadati</taxon>
        <taxon>Pseudomonadota</taxon>
        <taxon>Alphaproteobacteria</taxon>
        <taxon>Sphingomonadales</taxon>
        <taxon>Sphingomonadaceae</taxon>
        <taxon>Novosphingobium</taxon>
    </lineage>
</organism>
<feature type="region of interest" description="Disordered" evidence="1">
    <location>
        <begin position="205"/>
        <end position="233"/>
    </location>
</feature>
<evidence type="ECO:0000313" key="4">
    <source>
        <dbReference type="Proteomes" id="UP000249082"/>
    </source>
</evidence>
<evidence type="ECO:0000259" key="2">
    <source>
        <dbReference type="Pfam" id="PF13392"/>
    </source>
</evidence>
<gene>
    <name evidence="3" type="ORF">DI555_07945</name>
</gene>
<protein>
    <recommendedName>
        <fullName evidence="2">HNH nuclease domain-containing protein</fullName>
    </recommendedName>
</protein>
<dbReference type="InterPro" id="IPR003615">
    <property type="entry name" value="HNH_nuc"/>
</dbReference>
<name>A0A2W5NP12_9SPHN</name>
<accession>A0A2W5NP12</accession>